<keyword evidence="2 5" id="KW-0378">Hydrolase</keyword>
<feature type="signal peptide" evidence="3">
    <location>
        <begin position="1"/>
        <end position="24"/>
    </location>
</feature>
<evidence type="ECO:0000259" key="4">
    <source>
        <dbReference type="PROSITE" id="PS50106"/>
    </source>
</evidence>
<dbReference type="SUPFAM" id="SSF50156">
    <property type="entry name" value="PDZ domain-like"/>
    <property type="match status" value="1"/>
</dbReference>
<evidence type="ECO:0000313" key="6">
    <source>
        <dbReference type="Proteomes" id="UP001623592"/>
    </source>
</evidence>
<dbReference type="GO" id="GO:0006508">
    <property type="term" value="P:proteolysis"/>
    <property type="evidence" value="ECO:0007669"/>
    <property type="project" value="UniProtKB-KW"/>
</dbReference>
<dbReference type="Gene3D" id="2.40.10.120">
    <property type="match status" value="1"/>
</dbReference>
<sequence length="348" mass="36460">MKKFKLIICTFLINALLISGLTGCKTTTSKINNNETANAQNNTASANSQITTAAEKVMPSVVSITATYVDNNGNTVQGVGSGMIIDSNGYILTNNHVANAGSNNITVSLYNGKDTSAKPVWSQPSLDLSIIKINAPNLTPVKFGDSSKVRIGENAIAIGNPLGLNFQRTVTSGIISAVNRTIEVSEGTFMEDLLQTDASINPGNSGGPLINIYGNVIGINSAKVSSAEGIGFSIPTNIIKPVIKSIKETGGFKTPVMGIVGFDKSMSGYLNTNFDRGIYIYSVSSGSSAYNAGIRKGDIILSMNGKNITTVNDLRVALYNTGVGNTVKIRAITSSGEKDFNVTPKAAS</sequence>
<protein>
    <submittedName>
        <fullName evidence="5">S1C family serine protease</fullName>
        <ecNumber evidence="5">3.4.21.-</ecNumber>
    </submittedName>
</protein>
<evidence type="ECO:0000256" key="2">
    <source>
        <dbReference type="ARBA" id="ARBA00022801"/>
    </source>
</evidence>
<dbReference type="Gene3D" id="2.30.42.10">
    <property type="match status" value="1"/>
</dbReference>
<dbReference type="InterPro" id="IPR051201">
    <property type="entry name" value="Chloro_Bact_Ser_Proteases"/>
</dbReference>
<proteinExistence type="predicted"/>
<dbReference type="SUPFAM" id="SSF50494">
    <property type="entry name" value="Trypsin-like serine proteases"/>
    <property type="match status" value="1"/>
</dbReference>
<dbReference type="SMART" id="SM00228">
    <property type="entry name" value="PDZ"/>
    <property type="match status" value="1"/>
</dbReference>
<evidence type="ECO:0000313" key="5">
    <source>
        <dbReference type="EMBL" id="MFL0249522.1"/>
    </source>
</evidence>
<keyword evidence="1 5" id="KW-0645">Protease</keyword>
<name>A0ABW8TAW8_9CLOT</name>
<dbReference type="Pfam" id="PF13365">
    <property type="entry name" value="Trypsin_2"/>
    <property type="match status" value="1"/>
</dbReference>
<dbReference type="GO" id="GO:0008233">
    <property type="term" value="F:peptidase activity"/>
    <property type="evidence" value="ECO:0007669"/>
    <property type="project" value="UniProtKB-KW"/>
</dbReference>
<dbReference type="Proteomes" id="UP001623592">
    <property type="component" value="Unassembled WGS sequence"/>
</dbReference>
<evidence type="ECO:0000256" key="3">
    <source>
        <dbReference type="SAM" id="SignalP"/>
    </source>
</evidence>
<dbReference type="PANTHER" id="PTHR43343:SF3">
    <property type="entry name" value="PROTEASE DO-LIKE 8, CHLOROPLASTIC"/>
    <property type="match status" value="1"/>
</dbReference>
<organism evidence="5 6">
    <name type="scientific">Clostridium neuense</name>
    <dbReference type="NCBI Taxonomy" id="1728934"/>
    <lineage>
        <taxon>Bacteria</taxon>
        <taxon>Bacillati</taxon>
        <taxon>Bacillota</taxon>
        <taxon>Clostridia</taxon>
        <taxon>Eubacteriales</taxon>
        <taxon>Clostridiaceae</taxon>
        <taxon>Clostridium</taxon>
    </lineage>
</organism>
<accession>A0ABW8TAW8</accession>
<dbReference type="Pfam" id="PF13180">
    <property type="entry name" value="PDZ_2"/>
    <property type="match status" value="1"/>
</dbReference>
<dbReference type="InterPro" id="IPR036034">
    <property type="entry name" value="PDZ_sf"/>
</dbReference>
<dbReference type="InterPro" id="IPR001940">
    <property type="entry name" value="Peptidase_S1C"/>
</dbReference>
<dbReference type="InterPro" id="IPR001478">
    <property type="entry name" value="PDZ"/>
</dbReference>
<dbReference type="RefSeq" id="WP_406786187.1">
    <property type="nucleotide sequence ID" value="NZ_JBJIAA010000002.1"/>
</dbReference>
<gene>
    <name evidence="5" type="ORF">ACJDT4_03735</name>
</gene>
<dbReference type="EMBL" id="JBJIAA010000002">
    <property type="protein sequence ID" value="MFL0249522.1"/>
    <property type="molecule type" value="Genomic_DNA"/>
</dbReference>
<feature type="chain" id="PRO_5046167127" evidence="3">
    <location>
        <begin position="25"/>
        <end position="348"/>
    </location>
</feature>
<reference evidence="5 6" key="1">
    <citation type="submission" date="2024-11" db="EMBL/GenBank/DDBJ databases">
        <authorList>
            <person name="Heng Y.C."/>
            <person name="Lim A.C.H."/>
            <person name="Lee J.K.Y."/>
            <person name="Kittelmann S."/>
        </authorList>
    </citation>
    <scope>NUCLEOTIDE SEQUENCE [LARGE SCALE GENOMIC DNA]</scope>
    <source>
        <strain evidence="5 6">WILCCON 0114</strain>
    </source>
</reference>
<feature type="domain" description="PDZ" evidence="4">
    <location>
        <begin position="259"/>
        <end position="335"/>
    </location>
</feature>
<dbReference type="EC" id="3.4.21.-" evidence="5"/>
<dbReference type="PROSITE" id="PS51257">
    <property type="entry name" value="PROKAR_LIPOPROTEIN"/>
    <property type="match status" value="1"/>
</dbReference>
<dbReference type="PRINTS" id="PR00834">
    <property type="entry name" value="PROTEASES2C"/>
</dbReference>
<evidence type="ECO:0000256" key="1">
    <source>
        <dbReference type="ARBA" id="ARBA00022670"/>
    </source>
</evidence>
<dbReference type="InterPro" id="IPR009003">
    <property type="entry name" value="Peptidase_S1_PA"/>
</dbReference>
<dbReference type="PROSITE" id="PS50106">
    <property type="entry name" value="PDZ"/>
    <property type="match status" value="1"/>
</dbReference>
<keyword evidence="6" id="KW-1185">Reference proteome</keyword>
<dbReference type="PANTHER" id="PTHR43343">
    <property type="entry name" value="PEPTIDASE S12"/>
    <property type="match status" value="1"/>
</dbReference>
<comment type="caution">
    <text evidence="5">The sequence shown here is derived from an EMBL/GenBank/DDBJ whole genome shotgun (WGS) entry which is preliminary data.</text>
</comment>
<keyword evidence="3" id="KW-0732">Signal</keyword>